<name>A0A1R2CMJ5_9CILI</name>
<proteinExistence type="predicted"/>
<dbReference type="PANTHER" id="PTHR34438">
    <property type="entry name" value="SI:DKEY-97L20.6"/>
    <property type="match status" value="1"/>
</dbReference>
<protein>
    <submittedName>
        <fullName evidence="2">Uncharacterized protein</fullName>
    </submittedName>
</protein>
<dbReference type="InterPro" id="IPR028042">
    <property type="entry name" value="DUF4639"/>
</dbReference>
<feature type="compositionally biased region" description="Basic and acidic residues" evidence="1">
    <location>
        <begin position="484"/>
        <end position="495"/>
    </location>
</feature>
<reference evidence="2 3" key="1">
    <citation type="submission" date="2016-11" db="EMBL/GenBank/DDBJ databases">
        <title>The macronuclear genome of Stentor coeruleus: a giant cell with tiny introns.</title>
        <authorList>
            <person name="Slabodnick M."/>
            <person name="Ruby J.G."/>
            <person name="Reiff S.B."/>
            <person name="Swart E.C."/>
            <person name="Gosai S."/>
            <person name="Prabakaran S."/>
            <person name="Witkowska E."/>
            <person name="Larue G.E."/>
            <person name="Fisher S."/>
            <person name="Freeman R.M."/>
            <person name="Gunawardena J."/>
            <person name="Chu W."/>
            <person name="Stover N.A."/>
            <person name="Gregory B.D."/>
            <person name="Nowacki M."/>
            <person name="Derisi J."/>
            <person name="Roy S.W."/>
            <person name="Marshall W.F."/>
            <person name="Sood P."/>
        </authorList>
    </citation>
    <scope>NUCLEOTIDE SEQUENCE [LARGE SCALE GENOMIC DNA]</scope>
    <source>
        <strain evidence="2">WM001</strain>
    </source>
</reference>
<accession>A0A1R2CMJ5</accession>
<feature type="region of interest" description="Disordered" evidence="1">
    <location>
        <begin position="246"/>
        <end position="270"/>
    </location>
</feature>
<evidence type="ECO:0000256" key="1">
    <source>
        <dbReference type="SAM" id="MobiDB-lite"/>
    </source>
</evidence>
<sequence length="527" mass="60723">MEECEEFFYSAEFSVYQVIEDLINKGGELLYDRYIEKCSRNYSVASTIAVLSSITEAFYFRIESGEPIIWEEASEPKASSIDTWARKAVPIKRVYAIPKIEPYQNPTLPDARSVHSHTSRRSIYGRLNKTSRNKNFRGTEAIEESTTVEPIPVIPNENNDQEELLRTKKERELKKKREENERMKKMKEEEDQKEKKIVKETEFMKNKIFTYDCKGRILNINPIKPELIPTGFSTVRYQSQDPVVEEPKPVVKKKPTSEIQPAKRIKTTPQHEQDWVKNLTLLQPSLFDSIRLSVGVTLVDGQRTKRSTESVDLRFMTRKQYNQTFHSNMNQTVILNPPLERRSSIDSSVDSEYKNHEGKKDFLESIPDYDDFQGDDQGVKNKSISMSPVRPGHGKVVRYGTGFEISEKSGPNDKFNAEILKDKNWGLNPPMKEPKVIERFPKKSSTREMRELYGDILKKPKDKPFITSSELWDASGGKIKKPRDRPNIERIEKKTRMPPPPYGFTMVNALPELSGLANSINSGKADN</sequence>
<dbReference type="OrthoDB" id="429109at2759"/>
<dbReference type="PANTHER" id="PTHR34438:SF1">
    <property type="entry name" value="CHROMOSOME 2 OPEN READING FRAME 81"/>
    <property type="match status" value="1"/>
</dbReference>
<feature type="region of interest" description="Disordered" evidence="1">
    <location>
        <begin position="151"/>
        <end position="188"/>
    </location>
</feature>
<evidence type="ECO:0000313" key="3">
    <source>
        <dbReference type="Proteomes" id="UP000187209"/>
    </source>
</evidence>
<organism evidence="2 3">
    <name type="scientific">Stentor coeruleus</name>
    <dbReference type="NCBI Taxonomy" id="5963"/>
    <lineage>
        <taxon>Eukaryota</taxon>
        <taxon>Sar</taxon>
        <taxon>Alveolata</taxon>
        <taxon>Ciliophora</taxon>
        <taxon>Postciliodesmatophora</taxon>
        <taxon>Heterotrichea</taxon>
        <taxon>Heterotrichida</taxon>
        <taxon>Stentoridae</taxon>
        <taxon>Stentor</taxon>
    </lineage>
</organism>
<dbReference type="Proteomes" id="UP000187209">
    <property type="component" value="Unassembled WGS sequence"/>
</dbReference>
<feature type="region of interest" description="Disordered" evidence="1">
    <location>
        <begin position="474"/>
        <end position="504"/>
    </location>
</feature>
<gene>
    <name evidence="2" type="ORF">SteCoe_7439</name>
</gene>
<evidence type="ECO:0000313" key="2">
    <source>
        <dbReference type="EMBL" id="OMJ90237.1"/>
    </source>
</evidence>
<feature type="compositionally biased region" description="Basic and acidic residues" evidence="1">
    <location>
        <begin position="163"/>
        <end position="188"/>
    </location>
</feature>
<dbReference type="AlphaFoldDB" id="A0A1R2CMJ5"/>
<keyword evidence="3" id="KW-1185">Reference proteome</keyword>
<dbReference type="EMBL" id="MPUH01000107">
    <property type="protein sequence ID" value="OMJ90237.1"/>
    <property type="molecule type" value="Genomic_DNA"/>
</dbReference>
<comment type="caution">
    <text evidence="2">The sequence shown here is derived from an EMBL/GenBank/DDBJ whole genome shotgun (WGS) entry which is preliminary data.</text>
</comment>